<reference evidence="1 2" key="1">
    <citation type="journal article" date="2010" name="Stand. Genomic Sci.">
        <title>Complete genome sequence of Haliangium ochraceum type strain (SMP-2).</title>
        <authorList>
            <consortium name="US DOE Joint Genome Institute (JGI-PGF)"/>
            <person name="Ivanova N."/>
            <person name="Daum C."/>
            <person name="Lang E."/>
            <person name="Abt B."/>
            <person name="Kopitz M."/>
            <person name="Saunders E."/>
            <person name="Lapidus A."/>
            <person name="Lucas S."/>
            <person name="Glavina Del Rio T."/>
            <person name="Nolan M."/>
            <person name="Tice H."/>
            <person name="Copeland A."/>
            <person name="Cheng J.F."/>
            <person name="Chen F."/>
            <person name="Bruce D."/>
            <person name="Goodwin L."/>
            <person name="Pitluck S."/>
            <person name="Mavromatis K."/>
            <person name="Pati A."/>
            <person name="Mikhailova N."/>
            <person name="Chen A."/>
            <person name="Palaniappan K."/>
            <person name="Land M."/>
            <person name="Hauser L."/>
            <person name="Chang Y.J."/>
            <person name="Jeffries C.D."/>
            <person name="Detter J.C."/>
            <person name="Brettin T."/>
            <person name="Rohde M."/>
            <person name="Goker M."/>
            <person name="Bristow J."/>
            <person name="Markowitz V."/>
            <person name="Eisen J.A."/>
            <person name="Hugenholtz P."/>
            <person name="Kyrpides N.C."/>
            <person name="Klenk H.P."/>
        </authorList>
    </citation>
    <scope>NUCLEOTIDE SEQUENCE [LARGE SCALE GENOMIC DNA]</scope>
    <source>
        <strain evidence="2">DSM 14365 / CIP 107738 / JCM 11303 / AJ 13395 / SMP-2</strain>
    </source>
</reference>
<accession>D0LQG2</accession>
<organism evidence="1 2">
    <name type="scientific">Haliangium ochraceum (strain DSM 14365 / JCM 11303 / SMP-2)</name>
    <dbReference type="NCBI Taxonomy" id="502025"/>
    <lineage>
        <taxon>Bacteria</taxon>
        <taxon>Pseudomonadati</taxon>
        <taxon>Myxococcota</taxon>
        <taxon>Polyangia</taxon>
        <taxon>Haliangiales</taxon>
        <taxon>Kofleriaceae</taxon>
        <taxon>Haliangium</taxon>
    </lineage>
</organism>
<protein>
    <submittedName>
        <fullName evidence="1">Uncharacterized protein</fullName>
    </submittedName>
</protein>
<name>D0LQG2_HALO1</name>
<proteinExistence type="predicted"/>
<dbReference type="AlphaFoldDB" id="D0LQG2"/>
<evidence type="ECO:0000313" key="2">
    <source>
        <dbReference type="Proteomes" id="UP000001880"/>
    </source>
</evidence>
<dbReference type="KEGG" id="hoh:Hoch_6502"/>
<dbReference type="HOGENOM" id="CLU_3252386_0_0_7"/>
<dbReference type="Proteomes" id="UP000001880">
    <property type="component" value="Chromosome"/>
</dbReference>
<dbReference type="STRING" id="502025.Hoch_6502"/>
<evidence type="ECO:0000313" key="1">
    <source>
        <dbReference type="EMBL" id="ACY18971.1"/>
    </source>
</evidence>
<dbReference type="EMBL" id="CP001804">
    <property type="protein sequence ID" value="ACY18971.1"/>
    <property type="molecule type" value="Genomic_DNA"/>
</dbReference>
<sequence length="42" mass="4851">MCYQVAVCERTYRHRHTGAIQLSGSYPANKINNNDYKNGYLT</sequence>
<keyword evidence="2" id="KW-1185">Reference proteome</keyword>
<gene>
    <name evidence="1" type="ordered locus">Hoch_6502</name>
</gene>